<dbReference type="RefSeq" id="WP_275088973.1">
    <property type="nucleotide sequence ID" value="NZ_CP119078.1"/>
</dbReference>
<dbReference type="Proteomes" id="UP001222087">
    <property type="component" value="Chromosome"/>
</dbReference>
<name>A0ABY8AR41_9GAMM</name>
<dbReference type="PANTHER" id="PTHR14136">
    <property type="entry name" value="BTB_POZ DOMAIN-CONTAINING PROTEIN KCTD9"/>
    <property type="match status" value="1"/>
</dbReference>
<evidence type="ECO:0000313" key="1">
    <source>
        <dbReference type="EMBL" id="WED43159.1"/>
    </source>
</evidence>
<organism evidence="1 2">
    <name type="scientific">Legionella cardiaca</name>
    <dbReference type="NCBI Taxonomy" id="1071983"/>
    <lineage>
        <taxon>Bacteria</taxon>
        <taxon>Pseudomonadati</taxon>
        <taxon>Pseudomonadota</taxon>
        <taxon>Gammaproteobacteria</taxon>
        <taxon>Legionellales</taxon>
        <taxon>Legionellaceae</taxon>
        <taxon>Legionella</taxon>
    </lineage>
</organism>
<dbReference type="Gene3D" id="2.160.20.80">
    <property type="entry name" value="E3 ubiquitin-protein ligase SopA"/>
    <property type="match status" value="1"/>
</dbReference>
<gene>
    <name evidence="1" type="ORF">PXX05_14885</name>
</gene>
<dbReference type="SUPFAM" id="SSF141571">
    <property type="entry name" value="Pentapeptide repeat-like"/>
    <property type="match status" value="1"/>
</dbReference>
<accession>A0ABY8AR41</accession>
<dbReference type="InterPro" id="IPR051082">
    <property type="entry name" value="Pentapeptide-BTB/POZ_domain"/>
</dbReference>
<reference evidence="1 2" key="1">
    <citation type="submission" date="2023-02" db="EMBL/GenBank/DDBJ databases">
        <title>Genome Sequence of L. cardiaca H63T.</title>
        <authorList>
            <person name="Lopez A.E."/>
            <person name="Cianciotto N.P."/>
        </authorList>
    </citation>
    <scope>NUCLEOTIDE SEQUENCE [LARGE SCALE GENOMIC DNA]</scope>
    <source>
        <strain evidence="1 2">H63</strain>
    </source>
</reference>
<keyword evidence="2" id="KW-1185">Reference proteome</keyword>
<protein>
    <submittedName>
        <fullName evidence="1">Pentapeptide repeat-containing protein</fullName>
    </submittedName>
</protein>
<dbReference type="InterPro" id="IPR001646">
    <property type="entry name" value="5peptide_repeat"/>
</dbReference>
<dbReference type="PANTHER" id="PTHR14136:SF17">
    <property type="entry name" value="BTB_POZ DOMAIN-CONTAINING PROTEIN KCTD9"/>
    <property type="match status" value="1"/>
</dbReference>
<dbReference type="Pfam" id="PF00805">
    <property type="entry name" value="Pentapeptide"/>
    <property type="match status" value="2"/>
</dbReference>
<sequence length="614" mass="69605">MSFEKEINGLSDVVGKQIPGDKLGLFLQKLDDLEYRICLNINNLLNKTFDPRIPLKEQKVSVSLKEHNDLLIKIASLREAGLLQYSALSKQEKSVVWQNYLLDGSKTKGAQKGTEKSITNFQERCETFEGLTELFKKNDAQKLSSILFSDLFRLMKFESGYHLLTKIRSHLESGKTIDLTQHEDYSAQLFPESPRNAFAAQTQESRETVRTFAEYDLDKLKRHYVKDKKSNDPRGSEGLLDKVVVTVPQSRNMEIILGHFDNGKIAYSISPSYRALFHELTHAHRALKGTHKRRFELPKQFGIFFSRNAEELWTIYLGKTSERALSKDDKLPTRLTHSSFTLYEHHGQLVASLDSRRIDRAEMKMLNQKIQTEILRDNKKFNGVMFKGKNKPGDDRLEIDLSGQLGAFTFEKGCATLLAYHAKISKSAFNGADISNSRFVETEASHSNFTKSILHSATIKSSNLNSCKLDDAQVHSATIDRSHFDQASFKKAIILSSSITQSSFAGSTFVQARIENVIFENIDFSDATFKDVIFRNVIFRNCNFSHISATKMKMLDCHFENVSFESATLSNSEISCNPEEYLALNTQNADMLTCSYSNPSSTGSEDSLDRTKKI</sequence>
<dbReference type="EMBL" id="CP119078">
    <property type="protein sequence ID" value="WED43159.1"/>
    <property type="molecule type" value="Genomic_DNA"/>
</dbReference>
<proteinExistence type="predicted"/>
<evidence type="ECO:0000313" key="2">
    <source>
        <dbReference type="Proteomes" id="UP001222087"/>
    </source>
</evidence>